<keyword evidence="3" id="KW-1185">Reference proteome</keyword>
<dbReference type="EMBL" id="CAJVPP010010371">
    <property type="protein sequence ID" value="CAG8709938.1"/>
    <property type="molecule type" value="Genomic_DNA"/>
</dbReference>
<reference evidence="2" key="1">
    <citation type="submission" date="2021-06" db="EMBL/GenBank/DDBJ databases">
        <authorList>
            <person name="Kallberg Y."/>
            <person name="Tangrot J."/>
            <person name="Rosling A."/>
        </authorList>
    </citation>
    <scope>NUCLEOTIDE SEQUENCE</scope>
    <source>
        <strain evidence="2">87-6 pot B 2015</strain>
    </source>
</reference>
<feature type="non-terminal residue" evidence="2">
    <location>
        <position position="66"/>
    </location>
</feature>
<comment type="caution">
    <text evidence="2">The sequence shown here is derived from an EMBL/GenBank/DDBJ whole genome shotgun (WGS) entry which is preliminary data.</text>
</comment>
<feature type="domain" description="Reverse transcriptase/retrotransposon-derived protein RNase H-like" evidence="1">
    <location>
        <begin position="6"/>
        <end position="66"/>
    </location>
</feature>
<dbReference type="InterPro" id="IPR043502">
    <property type="entry name" value="DNA/RNA_pol_sf"/>
</dbReference>
<dbReference type="InterPro" id="IPR041577">
    <property type="entry name" value="RT_RNaseH_2"/>
</dbReference>
<evidence type="ECO:0000313" key="2">
    <source>
        <dbReference type="EMBL" id="CAG8709938.1"/>
    </source>
</evidence>
<gene>
    <name evidence="2" type="ORF">FMOSSE_LOCUS14255</name>
</gene>
<protein>
    <submittedName>
        <fullName evidence="2">10943_t:CDS:1</fullName>
    </submittedName>
</protein>
<organism evidence="2 3">
    <name type="scientific">Funneliformis mosseae</name>
    <name type="common">Endomycorrhizal fungus</name>
    <name type="synonym">Glomus mosseae</name>
    <dbReference type="NCBI Taxonomy" id="27381"/>
    <lineage>
        <taxon>Eukaryota</taxon>
        <taxon>Fungi</taxon>
        <taxon>Fungi incertae sedis</taxon>
        <taxon>Mucoromycota</taxon>
        <taxon>Glomeromycotina</taxon>
        <taxon>Glomeromycetes</taxon>
        <taxon>Glomerales</taxon>
        <taxon>Glomeraceae</taxon>
        <taxon>Funneliformis</taxon>
    </lineage>
</organism>
<dbReference type="Pfam" id="PF17919">
    <property type="entry name" value="RT_RNaseH_2"/>
    <property type="match status" value="1"/>
</dbReference>
<proteinExistence type="predicted"/>
<sequence length="66" mass="7673">MIIVLVLIQPDLSKAFIIQIDALDEELEVVLIQKNDQRLKHSIAYTSRKLSDLKLKYITTEKEYLA</sequence>
<evidence type="ECO:0000313" key="3">
    <source>
        <dbReference type="Proteomes" id="UP000789375"/>
    </source>
</evidence>
<evidence type="ECO:0000259" key="1">
    <source>
        <dbReference type="Pfam" id="PF17919"/>
    </source>
</evidence>
<dbReference type="AlphaFoldDB" id="A0A9N9N7A8"/>
<dbReference type="Proteomes" id="UP000789375">
    <property type="component" value="Unassembled WGS sequence"/>
</dbReference>
<name>A0A9N9N7A8_FUNMO</name>
<accession>A0A9N9N7A8</accession>
<dbReference type="SUPFAM" id="SSF56672">
    <property type="entry name" value="DNA/RNA polymerases"/>
    <property type="match status" value="1"/>
</dbReference>